<comment type="caution">
    <text evidence="7">Lacks conserved residue(s) required for the propagation of feature annotation.</text>
</comment>
<feature type="binding site" evidence="7">
    <location>
        <begin position="214"/>
        <end position="217"/>
    </location>
    <ligand>
        <name>substrate</name>
    </ligand>
</feature>
<dbReference type="NCBIfam" id="TIGR00091">
    <property type="entry name" value="tRNA (guanosine(46)-N7)-methyltransferase TrmB"/>
    <property type="match status" value="1"/>
</dbReference>
<feature type="binding site" evidence="7">
    <location>
        <position position="177"/>
    </location>
    <ligand>
        <name>substrate</name>
    </ligand>
</feature>
<dbReference type="HAMAP" id="MF_01057">
    <property type="entry name" value="tRNA_methyltr_TrmB"/>
    <property type="match status" value="1"/>
</dbReference>
<organism evidence="8 9">
    <name type="scientific">Thioalkalicoccus limnaeus</name>
    <dbReference type="NCBI Taxonomy" id="120681"/>
    <lineage>
        <taxon>Bacteria</taxon>
        <taxon>Pseudomonadati</taxon>
        <taxon>Pseudomonadota</taxon>
        <taxon>Gammaproteobacteria</taxon>
        <taxon>Chromatiales</taxon>
        <taxon>Chromatiaceae</taxon>
        <taxon>Thioalkalicoccus</taxon>
    </lineage>
</organism>
<feature type="binding site" evidence="7">
    <location>
        <position position="66"/>
    </location>
    <ligand>
        <name>S-adenosyl-L-methionine</name>
        <dbReference type="ChEBI" id="CHEBI:59789"/>
    </ligand>
</feature>
<evidence type="ECO:0000256" key="4">
    <source>
        <dbReference type="ARBA" id="ARBA00022679"/>
    </source>
</evidence>
<dbReference type="InterPro" id="IPR003358">
    <property type="entry name" value="tRNA_(Gua-N-7)_MeTrfase_Trmb"/>
</dbReference>
<comment type="caution">
    <text evidence="8">The sequence shown here is derived from an EMBL/GenBank/DDBJ whole genome shotgun (WGS) entry which is preliminary data.</text>
</comment>
<sequence>MPEPPRALDPRPHRPIRSFVLREGRLTAAQQRAFVDLWPRFGVDWGGDGPLDLGALFGNDQPVVVEIGFGNGAGLAELAERHPERNYLGIEVHRPGIGHLLLEGEQRGLQNLRILRHDAVEVLTQGLAPASLVGVMLYFPDPWPKKRHHKRRILNEAFVAQVARVLQPGGLFHAATDWEAYAEQMLAILSASAAFENAAGPGRYAPRPDERPMTRFERRGLGLGHPVRDLVFRRR</sequence>
<dbReference type="Proteomes" id="UP001564408">
    <property type="component" value="Unassembled WGS sequence"/>
</dbReference>
<evidence type="ECO:0000256" key="7">
    <source>
        <dbReference type="HAMAP-Rule" id="MF_01057"/>
    </source>
</evidence>
<dbReference type="EC" id="2.1.1.33" evidence="7"/>
<comment type="catalytic activity">
    <reaction evidence="1 7">
        <text>guanosine(46) in tRNA + S-adenosyl-L-methionine = N(7)-methylguanosine(46) in tRNA + S-adenosyl-L-homocysteine</text>
        <dbReference type="Rhea" id="RHEA:42708"/>
        <dbReference type="Rhea" id="RHEA-COMP:10188"/>
        <dbReference type="Rhea" id="RHEA-COMP:10189"/>
        <dbReference type="ChEBI" id="CHEBI:57856"/>
        <dbReference type="ChEBI" id="CHEBI:59789"/>
        <dbReference type="ChEBI" id="CHEBI:74269"/>
        <dbReference type="ChEBI" id="CHEBI:74480"/>
        <dbReference type="EC" id="2.1.1.33"/>
    </reaction>
</comment>
<reference evidence="8 9" key="1">
    <citation type="submission" date="2024-05" db="EMBL/GenBank/DDBJ databases">
        <title>Genome Sequence and Characterization of the New Strain Purple Sulfur Bacterium of Genus Thioalkalicoccus.</title>
        <authorList>
            <person name="Bryantseva I.A."/>
            <person name="Kyndt J.A."/>
            <person name="Imhoff J.F."/>
        </authorList>
    </citation>
    <scope>NUCLEOTIDE SEQUENCE [LARGE SCALE GENOMIC DNA]</scope>
    <source>
        <strain evidence="8 9">Um2</strain>
    </source>
</reference>
<dbReference type="GO" id="GO:0008176">
    <property type="term" value="F:tRNA (guanine(46)-N7)-methyltransferase activity"/>
    <property type="evidence" value="ECO:0007669"/>
    <property type="project" value="UniProtKB-EC"/>
</dbReference>
<dbReference type="InterPro" id="IPR029063">
    <property type="entry name" value="SAM-dependent_MTases_sf"/>
</dbReference>
<comment type="function">
    <text evidence="2 7">Catalyzes the formation of N(7)-methylguanine at position 46 (m7G46) in tRNA.</text>
</comment>
<comment type="pathway">
    <text evidence="7">tRNA modification; N(7)-methylguanine-tRNA biosynthesis.</text>
</comment>
<dbReference type="PANTHER" id="PTHR23417">
    <property type="entry name" value="3-DEOXY-D-MANNO-OCTULOSONIC-ACID TRANSFERASE/TRNA GUANINE-N 7 - -METHYLTRANSFERASE"/>
    <property type="match status" value="1"/>
</dbReference>
<feature type="binding site" evidence="7">
    <location>
        <position position="141"/>
    </location>
    <ligand>
        <name>S-adenosyl-L-methionine</name>
        <dbReference type="ChEBI" id="CHEBI:59789"/>
    </ligand>
</feature>
<name>A0ABV4BG34_9GAMM</name>
<protein>
    <recommendedName>
        <fullName evidence="7">tRNA (guanine-N(7)-)-methyltransferase</fullName>
        <ecNumber evidence="7">2.1.1.33</ecNumber>
    </recommendedName>
    <alternativeName>
        <fullName evidence="7">tRNA (guanine(46)-N(7))-methyltransferase</fullName>
    </alternativeName>
    <alternativeName>
        <fullName evidence="7">tRNA(m7G46)-methyltransferase</fullName>
    </alternativeName>
</protein>
<keyword evidence="5 7" id="KW-0949">S-adenosyl-L-methionine</keyword>
<feature type="binding site" evidence="7">
    <location>
        <position position="91"/>
    </location>
    <ligand>
        <name>S-adenosyl-L-methionine</name>
        <dbReference type="ChEBI" id="CHEBI:59789"/>
    </ligand>
</feature>
<keyword evidence="6 7" id="KW-0819">tRNA processing</keyword>
<feature type="binding site" evidence="7">
    <location>
        <position position="145"/>
    </location>
    <ligand>
        <name>substrate</name>
    </ligand>
</feature>
<comment type="similarity">
    <text evidence="7">Belongs to the class I-like SAM-binding methyltransferase superfamily. TrmB family.</text>
</comment>
<proteinExistence type="inferred from homology"/>
<evidence type="ECO:0000313" key="8">
    <source>
        <dbReference type="EMBL" id="MEY6433496.1"/>
    </source>
</evidence>
<keyword evidence="9" id="KW-1185">Reference proteome</keyword>
<dbReference type="PROSITE" id="PS51625">
    <property type="entry name" value="SAM_MT_TRMB"/>
    <property type="match status" value="1"/>
</dbReference>
<dbReference type="RefSeq" id="WP_369667879.1">
    <property type="nucleotide sequence ID" value="NZ_JBDKXB010000022.1"/>
</dbReference>
<dbReference type="InterPro" id="IPR055361">
    <property type="entry name" value="tRNA_methyltr_TrmB_bact"/>
</dbReference>
<evidence type="ECO:0000256" key="1">
    <source>
        <dbReference type="ARBA" id="ARBA00000142"/>
    </source>
</evidence>
<evidence type="ECO:0000256" key="3">
    <source>
        <dbReference type="ARBA" id="ARBA00022603"/>
    </source>
</evidence>
<dbReference type="EMBL" id="JBDKXB010000022">
    <property type="protein sequence ID" value="MEY6433496.1"/>
    <property type="molecule type" value="Genomic_DNA"/>
</dbReference>
<evidence type="ECO:0000256" key="6">
    <source>
        <dbReference type="ARBA" id="ARBA00022694"/>
    </source>
</evidence>
<evidence type="ECO:0000256" key="2">
    <source>
        <dbReference type="ARBA" id="ARBA00003015"/>
    </source>
</evidence>
<dbReference type="PANTHER" id="PTHR23417:SF14">
    <property type="entry name" value="PENTACOTRIPEPTIDE-REPEAT REGION OF PRORP DOMAIN-CONTAINING PROTEIN"/>
    <property type="match status" value="1"/>
</dbReference>
<dbReference type="SUPFAM" id="SSF53335">
    <property type="entry name" value="S-adenosyl-L-methionine-dependent methyltransferases"/>
    <property type="match status" value="1"/>
</dbReference>
<dbReference type="Gene3D" id="3.40.50.150">
    <property type="entry name" value="Vaccinia Virus protein VP39"/>
    <property type="match status" value="1"/>
</dbReference>
<feature type="binding site" evidence="7">
    <location>
        <position position="118"/>
    </location>
    <ligand>
        <name>S-adenosyl-L-methionine</name>
        <dbReference type="ChEBI" id="CHEBI:59789"/>
    </ligand>
</feature>
<gene>
    <name evidence="7 8" type="primary">trmB</name>
    <name evidence="8" type="ORF">ABC977_13905</name>
</gene>
<keyword evidence="4 7" id="KW-0808">Transferase</keyword>
<evidence type="ECO:0000256" key="5">
    <source>
        <dbReference type="ARBA" id="ARBA00022691"/>
    </source>
</evidence>
<keyword evidence="3 7" id="KW-0489">Methyltransferase</keyword>
<dbReference type="Pfam" id="PF02390">
    <property type="entry name" value="Methyltransf_4"/>
    <property type="match status" value="1"/>
</dbReference>
<evidence type="ECO:0000313" key="9">
    <source>
        <dbReference type="Proteomes" id="UP001564408"/>
    </source>
</evidence>
<accession>A0ABV4BG34</accession>
<dbReference type="CDD" id="cd02440">
    <property type="entry name" value="AdoMet_MTases"/>
    <property type="match status" value="1"/>
</dbReference>